<dbReference type="InterPro" id="IPR047050">
    <property type="entry name" value="NGN"/>
</dbReference>
<evidence type="ECO:0000259" key="8">
    <source>
        <dbReference type="SMART" id="SM00738"/>
    </source>
</evidence>
<dbReference type="PRINTS" id="PR00338">
    <property type="entry name" value="NUSGTNSCPFCT"/>
</dbReference>
<dbReference type="OrthoDB" id="9809075at2"/>
<dbReference type="Gene3D" id="2.30.30.30">
    <property type="match status" value="1"/>
</dbReference>
<dbReference type="InterPro" id="IPR008991">
    <property type="entry name" value="Translation_prot_SH3-like_sf"/>
</dbReference>
<keyword evidence="4 5" id="KW-0804">Transcription</keyword>
<dbReference type="NCBIfam" id="TIGR00922">
    <property type="entry name" value="nusG"/>
    <property type="match status" value="1"/>
</dbReference>
<evidence type="ECO:0000256" key="6">
    <source>
        <dbReference type="NCBIfam" id="TIGR00922"/>
    </source>
</evidence>
<dbReference type="Pfam" id="PF00467">
    <property type="entry name" value="KOW"/>
    <property type="match status" value="1"/>
</dbReference>
<dbReference type="CDD" id="cd06091">
    <property type="entry name" value="KOW_NusG"/>
    <property type="match status" value="1"/>
</dbReference>
<accession>A0A315ZJX2</accession>
<dbReference type="InterPro" id="IPR014722">
    <property type="entry name" value="Rib_uL2_dom2"/>
</dbReference>
<feature type="domain" description="NusG-like N-terminal" evidence="8">
    <location>
        <begin position="3"/>
        <end position="122"/>
    </location>
</feature>
<dbReference type="Pfam" id="PF02357">
    <property type="entry name" value="NusG"/>
    <property type="match status" value="1"/>
</dbReference>
<evidence type="ECO:0000256" key="3">
    <source>
        <dbReference type="ARBA" id="ARBA00023015"/>
    </source>
</evidence>
<evidence type="ECO:0000256" key="7">
    <source>
        <dbReference type="RuleBase" id="RU000538"/>
    </source>
</evidence>
<keyword evidence="2 5" id="KW-0889">Transcription antitermination</keyword>
<sequence>MSELQWYVVRAVSGQEKKVKQYLEKEVENQGLTDFVTEVMVPTEKVFQIRKSRDGKTKKVAVERNFFPGYVIVQANLTHGEVLHMINSVPGVIGFLNADTKDPSVLPKPMRESEINRILGKVDEAETEEIQMDVTYSVGEEVKVMDGPFNGFTGTVEEVFEEKKKLNVMVKIFGRNAPVELDYKQVEKVD</sequence>
<keyword evidence="11" id="KW-1185">Reference proteome</keyword>
<evidence type="ECO:0000313" key="10">
    <source>
        <dbReference type="EMBL" id="PWJ44984.1"/>
    </source>
</evidence>
<organism evidence="10 11">
    <name type="scientific">Sediminitomix flava</name>
    <dbReference type="NCBI Taxonomy" id="379075"/>
    <lineage>
        <taxon>Bacteria</taxon>
        <taxon>Pseudomonadati</taxon>
        <taxon>Bacteroidota</taxon>
        <taxon>Cytophagia</taxon>
        <taxon>Cytophagales</taxon>
        <taxon>Flammeovirgaceae</taxon>
        <taxon>Sediminitomix</taxon>
    </lineage>
</organism>
<dbReference type="InterPro" id="IPR006645">
    <property type="entry name" value="NGN-like_dom"/>
</dbReference>
<name>A0A315ZJX2_SEDFL</name>
<dbReference type="AlphaFoldDB" id="A0A315ZJX2"/>
<comment type="caution">
    <text evidence="10">The sequence shown here is derived from an EMBL/GenBank/DDBJ whole genome shotgun (WGS) entry which is preliminary data.</text>
</comment>
<gene>
    <name evidence="5" type="primary">nusG</name>
    <name evidence="10" type="ORF">BC781_1011382</name>
</gene>
<dbReference type="InterPro" id="IPR043425">
    <property type="entry name" value="NusG-like"/>
</dbReference>
<dbReference type="FunFam" id="2.30.30.30:FF:000002">
    <property type="entry name" value="Transcription termination/antitermination factor NusG"/>
    <property type="match status" value="1"/>
</dbReference>
<reference evidence="10 11" key="1">
    <citation type="submission" date="2018-03" db="EMBL/GenBank/DDBJ databases">
        <title>Genomic Encyclopedia of Archaeal and Bacterial Type Strains, Phase II (KMG-II): from individual species to whole genera.</title>
        <authorList>
            <person name="Goeker M."/>
        </authorList>
    </citation>
    <scope>NUCLEOTIDE SEQUENCE [LARGE SCALE GENOMIC DNA]</scope>
    <source>
        <strain evidence="10 11">DSM 28229</strain>
    </source>
</reference>
<evidence type="ECO:0000256" key="1">
    <source>
        <dbReference type="ARBA" id="ARBA00022472"/>
    </source>
</evidence>
<feature type="domain" description="KOW" evidence="9">
    <location>
        <begin position="135"/>
        <end position="162"/>
    </location>
</feature>
<comment type="similarity">
    <text evidence="5 7">Belongs to the NusG family.</text>
</comment>
<proteinExistence type="inferred from homology"/>
<evidence type="ECO:0000313" key="11">
    <source>
        <dbReference type="Proteomes" id="UP000245535"/>
    </source>
</evidence>
<dbReference type="InterPro" id="IPR001062">
    <property type="entry name" value="Transcrpt_antiterm_NusG"/>
</dbReference>
<dbReference type="CDD" id="cd09891">
    <property type="entry name" value="NGN_Bact_1"/>
    <property type="match status" value="1"/>
</dbReference>
<dbReference type="Gene3D" id="3.30.70.940">
    <property type="entry name" value="NusG, N-terminal domain"/>
    <property type="match status" value="1"/>
</dbReference>
<dbReference type="SMART" id="SM00739">
    <property type="entry name" value="KOW"/>
    <property type="match status" value="1"/>
</dbReference>
<evidence type="ECO:0000256" key="2">
    <source>
        <dbReference type="ARBA" id="ARBA00022814"/>
    </source>
</evidence>
<comment type="function">
    <text evidence="5 7">Participates in transcription elongation, termination and antitermination.</text>
</comment>
<dbReference type="Proteomes" id="UP000245535">
    <property type="component" value="Unassembled WGS sequence"/>
</dbReference>
<evidence type="ECO:0000256" key="4">
    <source>
        <dbReference type="ARBA" id="ARBA00023163"/>
    </source>
</evidence>
<evidence type="ECO:0000256" key="5">
    <source>
        <dbReference type="HAMAP-Rule" id="MF_00948"/>
    </source>
</evidence>
<keyword evidence="1 5" id="KW-0806">Transcription termination</keyword>
<dbReference type="HAMAP" id="MF_00948">
    <property type="entry name" value="NusG"/>
    <property type="match status" value="1"/>
</dbReference>
<dbReference type="GO" id="GO:0005829">
    <property type="term" value="C:cytosol"/>
    <property type="evidence" value="ECO:0007669"/>
    <property type="project" value="UniProtKB-ARBA"/>
</dbReference>
<evidence type="ECO:0000259" key="9">
    <source>
        <dbReference type="SMART" id="SM00739"/>
    </source>
</evidence>
<dbReference type="RefSeq" id="WP_109616443.1">
    <property type="nucleotide sequence ID" value="NZ_QGDO01000001.1"/>
</dbReference>
<dbReference type="GO" id="GO:0006354">
    <property type="term" value="P:DNA-templated transcription elongation"/>
    <property type="evidence" value="ECO:0007669"/>
    <property type="project" value="UniProtKB-UniRule"/>
</dbReference>
<dbReference type="GO" id="GO:0006353">
    <property type="term" value="P:DNA-templated transcription termination"/>
    <property type="evidence" value="ECO:0007669"/>
    <property type="project" value="UniProtKB-UniRule"/>
</dbReference>
<dbReference type="GO" id="GO:0032784">
    <property type="term" value="P:regulation of DNA-templated transcription elongation"/>
    <property type="evidence" value="ECO:0007669"/>
    <property type="project" value="InterPro"/>
</dbReference>
<dbReference type="SUPFAM" id="SSF50104">
    <property type="entry name" value="Translation proteins SH3-like domain"/>
    <property type="match status" value="1"/>
</dbReference>
<dbReference type="GO" id="GO:0031564">
    <property type="term" value="P:transcription antitermination"/>
    <property type="evidence" value="ECO:0007669"/>
    <property type="project" value="UniProtKB-UniRule"/>
</dbReference>
<dbReference type="EMBL" id="QGDO01000001">
    <property type="protein sequence ID" value="PWJ44984.1"/>
    <property type="molecule type" value="Genomic_DNA"/>
</dbReference>
<dbReference type="PANTHER" id="PTHR30265:SF2">
    <property type="entry name" value="TRANSCRIPTION TERMINATION_ANTITERMINATION PROTEIN NUSG"/>
    <property type="match status" value="1"/>
</dbReference>
<dbReference type="InterPro" id="IPR036735">
    <property type="entry name" value="NGN_dom_sf"/>
</dbReference>
<protein>
    <recommendedName>
        <fullName evidence="5 6">Transcription termination/antitermination protein NusG</fullName>
    </recommendedName>
</protein>
<dbReference type="PANTHER" id="PTHR30265">
    <property type="entry name" value="RHO-INTERACTING TRANSCRIPTION TERMINATION FACTOR NUSG"/>
    <property type="match status" value="1"/>
</dbReference>
<dbReference type="SUPFAM" id="SSF82679">
    <property type="entry name" value="N-utilization substance G protein NusG, N-terminal domain"/>
    <property type="match status" value="1"/>
</dbReference>
<dbReference type="SMART" id="SM00738">
    <property type="entry name" value="NGN"/>
    <property type="match status" value="1"/>
</dbReference>
<dbReference type="InterPro" id="IPR005824">
    <property type="entry name" value="KOW"/>
</dbReference>
<keyword evidence="3 5" id="KW-0805">Transcription regulation</keyword>